<dbReference type="PANTHER" id="PTHR41368">
    <property type="entry name" value="PROTEIN YGHO"/>
    <property type="match status" value="1"/>
</dbReference>
<sequence>MPVQIKEVATKADLKKFIEFPFSIYQGNRNWIPPLLMDEYHTLRQEKNPAFEYCDAKFWLAYKDGQLAGRIAGIVNHRYIEKWGNKYARFGWVDFIDDAEVVRALFSTAEQWAKEQGMAGIHGPLGFTDMDHEGMLVEGFDELGTLAAIYNHPYYPRQLEKLGYVKDVDWVEFEVKVPKEIPEKADRIAKIVMQKAGVKVLNAKKAKDLLPYAHEMFEVLNSAFAPIYAFVPLNEKQIAMYIKQYFSFIMPDYTKILLDSSNKVAGFVIGMPSLSKALQKAKGRLFPFGFIHLLKAVSKKNKQIDLYLGAIRPDLQGKGADALLMTEMCRSAMKNGVISAETNIELEENVKVQSHWKYFESRQHKRRRCYIKKW</sequence>
<proteinExistence type="predicted"/>
<protein>
    <recommendedName>
        <fullName evidence="3">N-acetyltransferase domain-containing protein</fullName>
    </recommendedName>
</protein>
<evidence type="ECO:0008006" key="3">
    <source>
        <dbReference type="Google" id="ProtNLM"/>
    </source>
</evidence>
<dbReference type="AlphaFoldDB" id="A0A1F5R4F0"/>
<dbReference type="EMBL" id="MFFM01000042">
    <property type="protein sequence ID" value="OGF09345.1"/>
    <property type="molecule type" value="Genomic_DNA"/>
</dbReference>
<dbReference type="Proteomes" id="UP000177230">
    <property type="component" value="Unassembled WGS sequence"/>
</dbReference>
<name>A0A1F5R4F0_9BACT</name>
<comment type="caution">
    <text evidence="1">The sequence shown here is derived from an EMBL/GenBank/DDBJ whole genome shotgun (WGS) entry which is preliminary data.</text>
</comment>
<dbReference type="InterPro" id="IPR039968">
    <property type="entry name" value="BcerS-like"/>
</dbReference>
<evidence type="ECO:0000313" key="2">
    <source>
        <dbReference type="Proteomes" id="UP000177230"/>
    </source>
</evidence>
<dbReference type="SUPFAM" id="SSF55729">
    <property type="entry name" value="Acyl-CoA N-acyltransferases (Nat)"/>
    <property type="match status" value="1"/>
</dbReference>
<accession>A0A1F5R4F0</accession>
<gene>
    <name evidence="1" type="ORF">A2024_08665</name>
</gene>
<dbReference type="InterPro" id="IPR016181">
    <property type="entry name" value="Acyl_CoA_acyltransferase"/>
</dbReference>
<reference evidence="1 2" key="1">
    <citation type="journal article" date="2016" name="Nat. Commun.">
        <title>Thousands of microbial genomes shed light on interconnected biogeochemical processes in an aquifer system.</title>
        <authorList>
            <person name="Anantharaman K."/>
            <person name="Brown C.T."/>
            <person name="Hug L.A."/>
            <person name="Sharon I."/>
            <person name="Castelle C.J."/>
            <person name="Probst A.J."/>
            <person name="Thomas B.C."/>
            <person name="Singh A."/>
            <person name="Wilkins M.J."/>
            <person name="Karaoz U."/>
            <person name="Brodie E.L."/>
            <person name="Williams K.H."/>
            <person name="Hubbard S.S."/>
            <person name="Banfield J.F."/>
        </authorList>
    </citation>
    <scope>NUCLEOTIDE SEQUENCE [LARGE SCALE GENOMIC DNA]</scope>
</reference>
<evidence type="ECO:0000313" key="1">
    <source>
        <dbReference type="EMBL" id="OGF09345.1"/>
    </source>
</evidence>
<dbReference type="PANTHER" id="PTHR41368:SF1">
    <property type="entry name" value="PROTEIN YGHO"/>
    <property type="match status" value="1"/>
</dbReference>
<dbReference type="Gene3D" id="3.40.630.30">
    <property type="match status" value="1"/>
</dbReference>
<organism evidence="1 2">
    <name type="scientific">Candidatus Edwardsbacteria bacterium GWF2_54_11</name>
    <dbReference type="NCBI Taxonomy" id="1817851"/>
    <lineage>
        <taxon>Bacteria</taxon>
        <taxon>Candidatus Edwardsiibacteriota</taxon>
    </lineage>
</organism>